<protein>
    <submittedName>
        <fullName evidence="1">Uncharacterized protein</fullName>
    </submittedName>
</protein>
<name>A0ABC9TR18_CLOSY</name>
<dbReference type="AlphaFoldDB" id="A0ABC9TR18"/>
<dbReference type="Proteomes" id="UP000016491">
    <property type="component" value="Unassembled WGS sequence"/>
</dbReference>
<accession>A0ABC9TR18</accession>
<reference evidence="1 2" key="1">
    <citation type="submission" date="2013-07" db="EMBL/GenBank/DDBJ databases">
        <authorList>
            <person name="Weinstock G."/>
            <person name="Sodergren E."/>
            <person name="Wylie T."/>
            <person name="Fulton L."/>
            <person name="Fulton R."/>
            <person name="Fronick C."/>
            <person name="O'Laughlin M."/>
            <person name="Godfrey J."/>
            <person name="Miner T."/>
            <person name="Herter B."/>
            <person name="Appelbaum E."/>
            <person name="Cordes M."/>
            <person name="Lek S."/>
            <person name="Wollam A."/>
            <person name="Pepin K.H."/>
            <person name="Palsikar V.B."/>
            <person name="Mitreva M."/>
            <person name="Wilson R.K."/>
        </authorList>
    </citation>
    <scope>NUCLEOTIDE SEQUENCE [LARGE SCALE GENOMIC DNA]</scope>
    <source>
        <strain evidence="1 2">ATCC 14940</strain>
    </source>
</reference>
<comment type="caution">
    <text evidence="1">The sequence shown here is derived from an EMBL/GenBank/DDBJ whole genome shotgun (WGS) entry which is preliminary data.</text>
</comment>
<evidence type="ECO:0000313" key="1">
    <source>
        <dbReference type="EMBL" id="ERI73734.1"/>
    </source>
</evidence>
<sequence length="42" mass="4648">MIILYQTKKNVKGNCISKFMQPPELASTNETEGALISTDFAD</sequence>
<dbReference type="EMBL" id="AWSU01000371">
    <property type="protein sequence ID" value="ERI73734.1"/>
    <property type="molecule type" value="Genomic_DNA"/>
</dbReference>
<organism evidence="1 2">
    <name type="scientific">[Clostridium] symbiosum ATCC 14940</name>
    <dbReference type="NCBI Taxonomy" id="411472"/>
    <lineage>
        <taxon>Bacteria</taxon>
        <taxon>Bacillati</taxon>
        <taxon>Bacillota</taxon>
        <taxon>Clostridia</taxon>
        <taxon>Lachnospirales</taxon>
        <taxon>Lachnospiraceae</taxon>
        <taxon>Otoolea</taxon>
    </lineage>
</organism>
<proteinExistence type="predicted"/>
<gene>
    <name evidence="1" type="ORF">CLOSYM_04643</name>
</gene>
<evidence type="ECO:0000313" key="2">
    <source>
        <dbReference type="Proteomes" id="UP000016491"/>
    </source>
</evidence>